<sequence length="433" mass="49136">MASLVLQWLCHKQYSGLEILVIFWFTKYGFEIPQLPKSLTCFAPSLQHLVIKDWLEDLSPSFPYVWLRDSCQSSPDCIHPTTSQKLHKTSDIPVDIRPISNGVQLTDTGIQIDWTDGHKSHFLASFLEHHSSQKKLSEFHKDIAPQAWDHASISSARDLFLPYESLRTQEGLLAAFTQISESGLLFVTGVPNKETLDETCELPTLANFFGDIRSTFYGRVWDVRNVRNSRNIAYTNLDLGLHMDLLYFEHPPRYQILHCLRNKVHGGTSIFVDALSAANTLRETHPSDFDILTTTPVAFHYINDGHHLHREHPTIELASPASGAPPGTISHFNYSPPFQAPLPLSTPLEFYPALQRFAGLLNDPQNTYSYTLREGDAVFFDNRRVLHARTAFSEIEGLGSEGETNRWLKGCYLEADDLMDRGRVLRTKLESRA</sequence>
<dbReference type="InterPro" id="IPR042098">
    <property type="entry name" value="TauD-like_sf"/>
</dbReference>
<dbReference type="GO" id="GO:0016706">
    <property type="term" value="F:2-oxoglutarate-dependent dioxygenase activity"/>
    <property type="evidence" value="ECO:0007669"/>
    <property type="project" value="UniProtKB-ARBA"/>
</dbReference>
<evidence type="ECO:0000256" key="2">
    <source>
        <dbReference type="ARBA" id="ARBA00008654"/>
    </source>
</evidence>
<dbReference type="GO" id="GO:0005739">
    <property type="term" value="C:mitochondrion"/>
    <property type="evidence" value="ECO:0007669"/>
    <property type="project" value="TreeGrafter"/>
</dbReference>
<evidence type="ECO:0000259" key="8">
    <source>
        <dbReference type="Pfam" id="PF06155"/>
    </source>
</evidence>
<dbReference type="InterPro" id="IPR038492">
    <property type="entry name" value="GBBH-like_N_sf"/>
</dbReference>
<gene>
    <name evidence="9" type="ORF">H0H81_007869</name>
</gene>
<keyword evidence="4" id="KW-0223">Dioxygenase</keyword>
<evidence type="ECO:0000256" key="3">
    <source>
        <dbReference type="ARBA" id="ARBA00022723"/>
    </source>
</evidence>
<dbReference type="InterPro" id="IPR010376">
    <property type="entry name" value="GBBH-like_N"/>
</dbReference>
<dbReference type="InterPro" id="IPR003819">
    <property type="entry name" value="TauD/TfdA-like"/>
</dbReference>
<comment type="similarity">
    <text evidence="2">Belongs to the gamma-BBH/TMLD family.</text>
</comment>
<organism evidence="9 10">
    <name type="scientific">Sphagnurus paluster</name>
    <dbReference type="NCBI Taxonomy" id="117069"/>
    <lineage>
        <taxon>Eukaryota</taxon>
        <taxon>Fungi</taxon>
        <taxon>Dikarya</taxon>
        <taxon>Basidiomycota</taxon>
        <taxon>Agaricomycotina</taxon>
        <taxon>Agaricomycetes</taxon>
        <taxon>Agaricomycetidae</taxon>
        <taxon>Agaricales</taxon>
        <taxon>Tricholomatineae</taxon>
        <taxon>Lyophyllaceae</taxon>
        <taxon>Sphagnurus</taxon>
    </lineage>
</organism>
<evidence type="ECO:0000256" key="6">
    <source>
        <dbReference type="ARBA" id="ARBA00023004"/>
    </source>
</evidence>
<dbReference type="AlphaFoldDB" id="A0A9P7KII1"/>
<keyword evidence="3" id="KW-0479">Metal-binding</keyword>
<protein>
    <recommendedName>
        <fullName evidence="11">Gamma-butyrobetaine dioxygenase</fullName>
    </recommendedName>
</protein>
<dbReference type="GO" id="GO:0045329">
    <property type="term" value="P:carnitine biosynthetic process"/>
    <property type="evidence" value="ECO:0007669"/>
    <property type="project" value="TreeGrafter"/>
</dbReference>
<comment type="cofactor">
    <cofactor evidence="1">
        <name>Fe(2+)</name>
        <dbReference type="ChEBI" id="CHEBI:29033"/>
    </cofactor>
</comment>
<reference evidence="9" key="1">
    <citation type="submission" date="2021-02" db="EMBL/GenBank/DDBJ databases">
        <authorList>
            <person name="Nieuwenhuis M."/>
            <person name="Van De Peppel L.J.J."/>
        </authorList>
    </citation>
    <scope>NUCLEOTIDE SEQUENCE</scope>
    <source>
        <strain evidence="9">D49</strain>
    </source>
</reference>
<dbReference type="Proteomes" id="UP000717328">
    <property type="component" value="Unassembled WGS sequence"/>
</dbReference>
<accession>A0A9P7KII1</accession>
<comment type="caution">
    <text evidence="9">The sequence shown here is derived from an EMBL/GenBank/DDBJ whole genome shotgun (WGS) entry which is preliminary data.</text>
</comment>
<dbReference type="PANTHER" id="PTHR10696">
    <property type="entry name" value="GAMMA-BUTYROBETAINE HYDROXYLASE-RELATED"/>
    <property type="match status" value="1"/>
</dbReference>
<evidence type="ECO:0000256" key="1">
    <source>
        <dbReference type="ARBA" id="ARBA00001954"/>
    </source>
</evidence>
<name>A0A9P7KII1_9AGAR</name>
<evidence type="ECO:0000256" key="5">
    <source>
        <dbReference type="ARBA" id="ARBA00023002"/>
    </source>
</evidence>
<dbReference type="Pfam" id="PF06155">
    <property type="entry name" value="GBBH-like_N"/>
    <property type="match status" value="1"/>
</dbReference>
<dbReference type="FunFam" id="3.30.2020.30:FF:000002">
    <property type="entry name" value="Putative gamma-butyrobetaine dioxygenase"/>
    <property type="match status" value="1"/>
</dbReference>
<dbReference type="InterPro" id="IPR050411">
    <property type="entry name" value="AlphaKG_dependent_hydroxylases"/>
</dbReference>
<evidence type="ECO:0000259" key="7">
    <source>
        <dbReference type="Pfam" id="PF02668"/>
    </source>
</evidence>
<keyword evidence="6" id="KW-0408">Iron</keyword>
<feature type="domain" description="TauD/TfdA-like" evidence="7">
    <location>
        <begin position="173"/>
        <end position="412"/>
    </location>
</feature>
<feature type="domain" description="Gamma-butyrobetaine hydroxylase-like N-terminal" evidence="8">
    <location>
        <begin position="54"/>
        <end position="122"/>
    </location>
</feature>
<evidence type="ECO:0000313" key="9">
    <source>
        <dbReference type="EMBL" id="KAG5651673.1"/>
    </source>
</evidence>
<dbReference type="GO" id="GO:0046872">
    <property type="term" value="F:metal ion binding"/>
    <property type="evidence" value="ECO:0007669"/>
    <property type="project" value="UniProtKB-KW"/>
</dbReference>
<reference evidence="9" key="2">
    <citation type="submission" date="2021-10" db="EMBL/GenBank/DDBJ databases">
        <title>Phylogenomics reveals ancestral predisposition of the termite-cultivated fungus Termitomyces towards a domesticated lifestyle.</title>
        <authorList>
            <person name="Auxier B."/>
            <person name="Grum-Grzhimaylo A."/>
            <person name="Cardenas M.E."/>
            <person name="Lodge J.D."/>
            <person name="Laessoe T."/>
            <person name="Pedersen O."/>
            <person name="Smith M.E."/>
            <person name="Kuyper T.W."/>
            <person name="Franco-Molano E.A."/>
            <person name="Baroni T.J."/>
            <person name="Aanen D.K."/>
        </authorList>
    </citation>
    <scope>NUCLEOTIDE SEQUENCE</scope>
    <source>
        <strain evidence="9">D49</strain>
    </source>
</reference>
<evidence type="ECO:0000256" key="4">
    <source>
        <dbReference type="ARBA" id="ARBA00022964"/>
    </source>
</evidence>
<evidence type="ECO:0008006" key="11">
    <source>
        <dbReference type="Google" id="ProtNLM"/>
    </source>
</evidence>
<dbReference type="OrthoDB" id="406634at2759"/>
<keyword evidence="10" id="KW-1185">Reference proteome</keyword>
<proteinExistence type="inferred from homology"/>
<evidence type="ECO:0000313" key="10">
    <source>
        <dbReference type="Proteomes" id="UP000717328"/>
    </source>
</evidence>
<dbReference type="Gene3D" id="3.30.2020.30">
    <property type="match status" value="1"/>
</dbReference>
<keyword evidence="5" id="KW-0560">Oxidoreductase</keyword>
<dbReference type="SUPFAM" id="SSF51197">
    <property type="entry name" value="Clavaminate synthase-like"/>
    <property type="match status" value="1"/>
</dbReference>
<dbReference type="Pfam" id="PF02668">
    <property type="entry name" value="TauD"/>
    <property type="match status" value="1"/>
</dbReference>
<dbReference type="Gene3D" id="3.60.130.10">
    <property type="entry name" value="Clavaminate synthase-like"/>
    <property type="match status" value="1"/>
</dbReference>
<dbReference type="EMBL" id="JABCKI010000213">
    <property type="protein sequence ID" value="KAG5651673.1"/>
    <property type="molecule type" value="Genomic_DNA"/>
</dbReference>
<dbReference type="CDD" id="cd00250">
    <property type="entry name" value="CAS_like"/>
    <property type="match status" value="1"/>
</dbReference>
<dbReference type="PANTHER" id="PTHR10696:SF25">
    <property type="entry name" value="OXIDOREDUCTASE AIM17-RELATED"/>
    <property type="match status" value="1"/>
</dbReference>